<keyword evidence="3" id="KW-1185">Reference proteome</keyword>
<evidence type="ECO:0000313" key="3">
    <source>
        <dbReference type="Proteomes" id="UP000185490"/>
    </source>
</evidence>
<keyword evidence="1" id="KW-1133">Transmembrane helix</keyword>
<gene>
    <name evidence="2" type="ORF">BW47_04365</name>
</gene>
<organism evidence="2 3">
    <name type="scientific">Thermosipho melanesiensis</name>
    <dbReference type="NCBI Taxonomy" id="46541"/>
    <lineage>
        <taxon>Bacteria</taxon>
        <taxon>Thermotogati</taxon>
        <taxon>Thermotogota</taxon>
        <taxon>Thermotogae</taxon>
        <taxon>Thermotogales</taxon>
        <taxon>Fervidobacteriaceae</taxon>
        <taxon>Thermosipho</taxon>
    </lineage>
</organism>
<feature type="transmembrane region" description="Helical" evidence="1">
    <location>
        <begin position="66"/>
        <end position="86"/>
    </location>
</feature>
<evidence type="ECO:0000256" key="1">
    <source>
        <dbReference type="SAM" id="Phobius"/>
    </source>
</evidence>
<dbReference type="Proteomes" id="UP000185490">
    <property type="component" value="Chromosome"/>
</dbReference>
<evidence type="ECO:0008006" key="4">
    <source>
        <dbReference type="Google" id="ProtNLM"/>
    </source>
</evidence>
<feature type="transmembrane region" description="Helical" evidence="1">
    <location>
        <begin position="178"/>
        <end position="198"/>
    </location>
</feature>
<feature type="transmembrane region" description="Helical" evidence="1">
    <location>
        <begin position="92"/>
        <end position="111"/>
    </location>
</feature>
<feature type="transmembrane region" description="Helical" evidence="1">
    <location>
        <begin position="35"/>
        <end position="54"/>
    </location>
</feature>
<dbReference type="RefSeq" id="WP_012057032.1">
    <property type="nucleotide sequence ID" value="NZ_CP007389.1"/>
</dbReference>
<proteinExistence type="predicted"/>
<keyword evidence="1" id="KW-0472">Membrane</keyword>
<sequence length="205" mass="22789">MENLEFYLKPLLNYWYYSLIAGLFLLFAAKFVEKIAIAILGFLAGINMIFPVLVEKFQQFNDFISNYYQVAMIIVGIVSAAVLYAFYKSITFIFGFGIIGILGYYISDVIIKSLSISFNFDSLYINLGVGIVLGIIGGILTYKKSSEVIGVLSILIGAGTLAAVTMKFISGEKFLSTILYSSIFIVIFLTLVVIGFVINFKKEKE</sequence>
<feature type="transmembrane region" description="Helical" evidence="1">
    <location>
        <begin position="12"/>
        <end position="29"/>
    </location>
</feature>
<reference evidence="2 3" key="1">
    <citation type="submission" date="2014-02" db="EMBL/GenBank/DDBJ databases">
        <title>Diversity of Thermotogales isolates from hydrothermal vents.</title>
        <authorList>
            <person name="Haverkamp T.H.A."/>
            <person name="Lossouarn J."/>
            <person name="Geslin C."/>
            <person name="Nesbo C.L."/>
        </authorList>
    </citation>
    <scope>NUCLEOTIDE SEQUENCE [LARGE SCALE GENOMIC DNA]</scope>
    <source>
        <strain evidence="2 3">431</strain>
    </source>
</reference>
<protein>
    <recommendedName>
        <fullName evidence="4">DUF4203 domain-containing protein</fullName>
    </recommendedName>
</protein>
<keyword evidence="1" id="KW-0812">Transmembrane</keyword>
<feature type="transmembrane region" description="Helical" evidence="1">
    <location>
        <begin position="148"/>
        <end position="166"/>
    </location>
</feature>
<accession>A0ABM6GEK0</accession>
<evidence type="ECO:0000313" key="2">
    <source>
        <dbReference type="EMBL" id="APT73803.1"/>
    </source>
</evidence>
<feature type="transmembrane region" description="Helical" evidence="1">
    <location>
        <begin position="123"/>
        <end position="142"/>
    </location>
</feature>
<dbReference type="EMBL" id="CP007389">
    <property type="protein sequence ID" value="APT73803.1"/>
    <property type="molecule type" value="Genomic_DNA"/>
</dbReference>
<name>A0ABM6GEK0_9BACT</name>